<name>A0A9K3L2P6_9STRA</name>
<reference evidence="2" key="1">
    <citation type="journal article" date="2021" name="Sci. Rep.">
        <title>Diploid genomic architecture of Nitzschia inconspicua, an elite biomass production diatom.</title>
        <authorList>
            <person name="Oliver A."/>
            <person name="Podell S."/>
            <person name="Pinowska A."/>
            <person name="Traller J.C."/>
            <person name="Smith S.R."/>
            <person name="McClure R."/>
            <person name="Beliaev A."/>
            <person name="Bohutskyi P."/>
            <person name="Hill E.A."/>
            <person name="Rabines A."/>
            <person name="Zheng H."/>
            <person name="Allen L.Z."/>
            <person name="Kuo A."/>
            <person name="Grigoriev I.V."/>
            <person name="Allen A.E."/>
            <person name="Hazlebeck D."/>
            <person name="Allen E.E."/>
        </authorList>
    </citation>
    <scope>NUCLEOTIDE SEQUENCE</scope>
    <source>
        <strain evidence="2">Hildebrandi</strain>
    </source>
</reference>
<dbReference type="GO" id="GO:0051213">
    <property type="term" value="F:dioxygenase activity"/>
    <property type="evidence" value="ECO:0007669"/>
    <property type="project" value="UniProtKB-KW"/>
</dbReference>
<dbReference type="PANTHER" id="PTHR37563:SF2">
    <property type="entry name" value="PHYTANOYL-COA DIOXYGENASE FAMILY PROTEIN (AFU_ORTHOLOGUE AFUA_2G03330)"/>
    <property type="match status" value="1"/>
</dbReference>
<keyword evidence="3" id="KW-1185">Reference proteome</keyword>
<feature type="signal peptide" evidence="1">
    <location>
        <begin position="1"/>
        <end position="33"/>
    </location>
</feature>
<dbReference type="InterPro" id="IPR051961">
    <property type="entry name" value="Fungal_Metabolite_Diox"/>
</dbReference>
<keyword evidence="1" id="KW-0732">Signal</keyword>
<evidence type="ECO:0000313" key="2">
    <source>
        <dbReference type="EMBL" id="KAG7354392.1"/>
    </source>
</evidence>
<proteinExistence type="predicted"/>
<evidence type="ECO:0000313" key="3">
    <source>
        <dbReference type="Proteomes" id="UP000693970"/>
    </source>
</evidence>
<accession>A0A9K3L2P6</accession>
<dbReference type="OrthoDB" id="47242at2759"/>
<organism evidence="2 3">
    <name type="scientific">Nitzschia inconspicua</name>
    <dbReference type="NCBI Taxonomy" id="303405"/>
    <lineage>
        <taxon>Eukaryota</taxon>
        <taxon>Sar</taxon>
        <taxon>Stramenopiles</taxon>
        <taxon>Ochrophyta</taxon>
        <taxon>Bacillariophyta</taxon>
        <taxon>Bacillariophyceae</taxon>
        <taxon>Bacillariophycidae</taxon>
        <taxon>Bacillariales</taxon>
        <taxon>Bacillariaceae</taxon>
        <taxon>Nitzschia</taxon>
    </lineage>
</organism>
<keyword evidence="2" id="KW-0223">Dioxygenase</keyword>
<dbReference type="EMBL" id="JAGRRH010000016">
    <property type="protein sequence ID" value="KAG7354392.1"/>
    <property type="molecule type" value="Genomic_DNA"/>
</dbReference>
<dbReference type="InterPro" id="IPR008775">
    <property type="entry name" value="Phytyl_CoA_dOase-like"/>
</dbReference>
<sequence>MRFPPLLHAKPFSFFACTFVFTVSCFRLRSVSAEDPTVAAAATCKNDNNNYNIENRSLPSLENVTNGANERIQAAKRIVQATLEGIGRSEDGSISSSSLLVADLKLLLNGTLDESEIMEMVGEVQTKTKSTTSKISSQSSTRNADVQMFSADRHAARILDAHESYDCLQREFDVNDPTFDTDEAATVLEKCRILVLRNVFSEQILQRTLSRYQQFTKDVRSGRIHRDGTTTYGGDYFILKEDKYRLNYMIPRELASEDILANEHVLEILSHYRLLDEDFIVNHSGTLNAQPGAPPQAWHADAEYLYGDQSFEEFGIAGQDLPPFAISMFTPLLKMTYDHGPTEFCLGTAHFRGYDSYAPDQGENLMVDEVVTNLHQWDQIPNGRICPEGFRRTPLLGLGDVVLFDYMLSHRGGANKSNDLRSMLFTVYSRKWYKDWTFDISNDEDETEFRRLTKTTRFAVIQTEDI</sequence>
<protein>
    <submittedName>
        <fullName evidence="2">Phytanoyl-CoA dioxygenase family protein</fullName>
    </submittedName>
</protein>
<dbReference type="AlphaFoldDB" id="A0A9K3L2P6"/>
<dbReference type="PROSITE" id="PS51257">
    <property type="entry name" value="PROKAR_LIPOPROTEIN"/>
    <property type="match status" value="1"/>
</dbReference>
<evidence type="ECO:0000256" key="1">
    <source>
        <dbReference type="SAM" id="SignalP"/>
    </source>
</evidence>
<feature type="chain" id="PRO_5039903820" evidence="1">
    <location>
        <begin position="34"/>
        <end position="466"/>
    </location>
</feature>
<dbReference type="Proteomes" id="UP000693970">
    <property type="component" value="Unassembled WGS sequence"/>
</dbReference>
<keyword evidence="2" id="KW-0560">Oxidoreductase</keyword>
<comment type="caution">
    <text evidence="2">The sequence shown here is derived from an EMBL/GenBank/DDBJ whole genome shotgun (WGS) entry which is preliminary data.</text>
</comment>
<gene>
    <name evidence="2" type="ORF">IV203_003748</name>
</gene>
<dbReference type="Pfam" id="PF05721">
    <property type="entry name" value="PhyH"/>
    <property type="match status" value="1"/>
</dbReference>
<reference evidence="2" key="2">
    <citation type="submission" date="2021-04" db="EMBL/GenBank/DDBJ databases">
        <authorList>
            <person name="Podell S."/>
        </authorList>
    </citation>
    <scope>NUCLEOTIDE SEQUENCE</scope>
    <source>
        <strain evidence="2">Hildebrandi</strain>
    </source>
</reference>
<dbReference type="PANTHER" id="PTHR37563">
    <property type="entry name" value="PHYTANOYL-COA DIOXYGENASE FAMILY PROTEIN (AFU_ORTHOLOGUE AFUA_2G03330)"/>
    <property type="match status" value="1"/>
</dbReference>